<dbReference type="GO" id="GO:0003677">
    <property type="term" value="F:DNA binding"/>
    <property type="evidence" value="ECO:0007669"/>
    <property type="project" value="InterPro"/>
</dbReference>
<evidence type="ECO:0000256" key="2">
    <source>
        <dbReference type="ARBA" id="ARBA00004286"/>
    </source>
</evidence>
<dbReference type="InterPro" id="IPR035420">
    <property type="entry name" value="Spt6_SH2"/>
</dbReference>
<dbReference type="InterPro" id="IPR010994">
    <property type="entry name" value="RuvA_2-like"/>
</dbReference>
<comment type="function">
    <text evidence="10">Plays a role in maintenance of chromatin structure during RNA polymerase II transcription elongation thereby repressing transcription initiation from cryptic promoters. Mediates the reassembly of nucleosomes onto the promoters of at least a selected set of genes during repression; the nucleosome reassembly is essential for transcriptional repression.</text>
</comment>
<dbReference type="InterPro" id="IPR055179">
    <property type="entry name" value="Tex-like_central_region"/>
</dbReference>
<gene>
    <name evidence="13" type="ORF">FA13DRAFT_1810943</name>
</gene>
<organism evidence="13 14">
    <name type="scientific">Coprinellus micaceus</name>
    <name type="common">Glistening ink-cap mushroom</name>
    <name type="synonym">Coprinus micaceus</name>
    <dbReference type="NCBI Taxonomy" id="71717"/>
    <lineage>
        <taxon>Eukaryota</taxon>
        <taxon>Fungi</taxon>
        <taxon>Dikarya</taxon>
        <taxon>Basidiomycota</taxon>
        <taxon>Agaricomycotina</taxon>
        <taxon>Agaricomycetes</taxon>
        <taxon>Agaricomycetidae</taxon>
        <taxon>Agaricales</taxon>
        <taxon>Agaricineae</taxon>
        <taxon>Psathyrellaceae</taxon>
        <taxon>Coprinellus</taxon>
    </lineage>
</organism>
<comment type="subcellular location">
    <subcellularLocation>
        <location evidence="2">Chromosome</location>
    </subcellularLocation>
    <subcellularLocation>
        <location evidence="1 10">Nucleus</location>
    </subcellularLocation>
</comment>
<dbReference type="SUPFAM" id="SSF158832">
    <property type="entry name" value="Tex N-terminal region-like"/>
    <property type="match status" value="1"/>
</dbReference>
<keyword evidence="5" id="KW-0158">Chromosome</keyword>
<keyword evidence="13" id="KW-0251">Elongation factor</keyword>
<dbReference type="Gene3D" id="1.10.10.2740">
    <property type="entry name" value="Spt6, Death-like domain"/>
    <property type="match status" value="1"/>
</dbReference>
<dbReference type="GO" id="GO:0003746">
    <property type="term" value="F:translation elongation factor activity"/>
    <property type="evidence" value="ECO:0007669"/>
    <property type="project" value="UniProtKB-KW"/>
</dbReference>
<dbReference type="InterPro" id="IPR037027">
    <property type="entry name" value="YqgF/RNaseH-like_dom_sf"/>
</dbReference>
<dbReference type="Pfam" id="PF14632">
    <property type="entry name" value="SPT6_acidic"/>
    <property type="match status" value="1"/>
</dbReference>
<dbReference type="InterPro" id="IPR028231">
    <property type="entry name" value="Spt6_YqgF"/>
</dbReference>
<keyword evidence="13" id="KW-0648">Protein biosynthesis</keyword>
<feature type="compositionally biased region" description="Pro residues" evidence="11">
    <location>
        <begin position="1485"/>
        <end position="1505"/>
    </location>
</feature>
<dbReference type="InterPro" id="IPR023323">
    <property type="entry name" value="Tex-like_dom_sf"/>
</dbReference>
<feature type="compositionally biased region" description="Basic residues" evidence="11">
    <location>
        <begin position="111"/>
        <end position="120"/>
    </location>
</feature>
<evidence type="ECO:0000313" key="14">
    <source>
        <dbReference type="Proteomes" id="UP000298030"/>
    </source>
</evidence>
<dbReference type="PIRSF" id="PIRSF036947">
    <property type="entry name" value="Spt6"/>
    <property type="match status" value="1"/>
</dbReference>
<feature type="compositionally biased region" description="Pro residues" evidence="11">
    <location>
        <begin position="1513"/>
        <end position="1533"/>
    </location>
</feature>
<dbReference type="Pfam" id="PF14633">
    <property type="entry name" value="SH2_2"/>
    <property type="match status" value="1"/>
</dbReference>
<dbReference type="GO" id="GO:0031491">
    <property type="term" value="F:nucleosome binding"/>
    <property type="evidence" value="ECO:0007669"/>
    <property type="project" value="TreeGrafter"/>
</dbReference>
<dbReference type="SUPFAM" id="SSF55550">
    <property type="entry name" value="SH2 domain"/>
    <property type="match status" value="1"/>
</dbReference>
<dbReference type="InterPro" id="IPR017072">
    <property type="entry name" value="TF_Spt6"/>
</dbReference>
<dbReference type="FunFam" id="3.30.505.10:FF:000056">
    <property type="entry name" value="Transcription elongation factor Spt6"/>
    <property type="match status" value="1"/>
</dbReference>
<dbReference type="OrthoDB" id="995477at2759"/>
<dbReference type="InterPro" id="IPR012340">
    <property type="entry name" value="NA-bd_OB-fold"/>
</dbReference>
<dbReference type="GO" id="GO:0042393">
    <property type="term" value="F:histone binding"/>
    <property type="evidence" value="ECO:0007669"/>
    <property type="project" value="TreeGrafter"/>
</dbReference>
<feature type="compositionally biased region" description="Acidic residues" evidence="11">
    <location>
        <begin position="91"/>
        <end position="103"/>
    </location>
</feature>
<dbReference type="SUPFAM" id="SSF47781">
    <property type="entry name" value="RuvA domain 2-like"/>
    <property type="match status" value="2"/>
</dbReference>
<dbReference type="Gene3D" id="1.10.10.650">
    <property type="entry name" value="RuvA domain 2-like"/>
    <property type="match status" value="1"/>
</dbReference>
<evidence type="ECO:0000256" key="4">
    <source>
        <dbReference type="ARBA" id="ARBA00020248"/>
    </source>
</evidence>
<dbReference type="Pfam" id="PF14641">
    <property type="entry name" value="HTH_44"/>
    <property type="match status" value="1"/>
</dbReference>
<feature type="compositionally biased region" description="Gly residues" evidence="11">
    <location>
        <begin position="1537"/>
        <end position="1547"/>
    </location>
</feature>
<protein>
    <recommendedName>
        <fullName evidence="4 10">Transcription elongation factor Spt6</fullName>
    </recommendedName>
</protein>
<dbReference type="FunFam" id="1.10.10.2740:FF:000002">
    <property type="entry name" value="Transcription elongation factor Spt6"/>
    <property type="match status" value="1"/>
</dbReference>
<evidence type="ECO:0000256" key="7">
    <source>
        <dbReference type="ARBA" id="ARBA00023163"/>
    </source>
</evidence>
<comment type="caution">
    <text evidence="13">The sequence shown here is derived from an EMBL/GenBank/DDBJ whole genome shotgun (WGS) entry which is preliminary data.</text>
</comment>
<dbReference type="InterPro" id="IPR028083">
    <property type="entry name" value="Spt6_acidic_N_dom"/>
</dbReference>
<feature type="compositionally biased region" description="Acidic residues" evidence="11">
    <location>
        <begin position="59"/>
        <end position="71"/>
    </location>
</feature>
<feature type="compositionally biased region" description="Basic residues" evidence="11">
    <location>
        <begin position="75"/>
        <end position="87"/>
    </location>
</feature>
<feature type="domain" description="S1 motif" evidence="12">
    <location>
        <begin position="1130"/>
        <end position="1203"/>
    </location>
</feature>
<dbReference type="InterPro" id="IPR012337">
    <property type="entry name" value="RNaseH-like_sf"/>
</dbReference>
<dbReference type="CDD" id="cd02065">
    <property type="entry name" value="B12-binding_like"/>
    <property type="match status" value="1"/>
</dbReference>
<dbReference type="GO" id="GO:0140673">
    <property type="term" value="P:transcription elongation-coupled chromatin remodeling"/>
    <property type="evidence" value="ECO:0007669"/>
    <property type="project" value="InterPro"/>
</dbReference>
<dbReference type="Gene3D" id="3.30.420.140">
    <property type="entry name" value="YqgF/RNase H-like domain"/>
    <property type="match status" value="1"/>
</dbReference>
<evidence type="ECO:0000259" key="12">
    <source>
        <dbReference type="PROSITE" id="PS50126"/>
    </source>
</evidence>
<comment type="similarity">
    <text evidence="3 10">Belongs to the SPT6 family.</text>
</comment>
<evidence type="ECO:0000256" key="9">
    <source>
        <dbReference type="ARBA" id="ARBA00093389"/>
    </source>
</evidence>
<comment type="function">
    <text evidence="9">Histone H3-H4 chaperone that plays a role in maintenance of chromatin structure during RNA polymerase II transcription elongation thereby repressing transcription initiation from cryptic promoters. Mediates the reassembly of nucleosomes onto the promoters of at least a selected set of genes during repression; the nucleosome reassembly is essential for transcriptional repression. Essential for viability.</text>
</comment>
<evidence type="ECO:0000256" key="1">
    <source>
        <dbReference type="ARBA" id="ARBA00004123"/>
    </source>
</evidence>
<dbReference type="InterPro" id="IPR036860">
    <property type="entry name" value="SH2_dom_sf"/>
</dbReference>
<feature type="compositionally biased region" description="Basic and acidic residues" evidence="11">
    <location>
        <begin position="1"/>
        <end position="22"/>
    </location>
</feature>
<dbReference type="InterPro" id="IPR035019">
    <property type="entry name" value="Spt6_SH2_N"/>
</dbReference>
<dbReference type="PANTHER" id="PTHR10145:SF6">
    <property type="entry name" value="TRANSCRIPTION ELONGATION FACTOR SPT6"/>
    <property type="match status" value="1"/>
</dbReference>
<evidence type="ECO:0000256" key="6">
    <source>
        <dbReference type="ARBA" id="ARBA00022999"/>
    </source>
</evidence>
<keyword evidence="8 10" id="KW-0539">Nucleus</keyword>
<evidence type="ECO:0000256" key="3">
    <source>
        <dbReference type="ARBA" id="ARBA00009253"/>
    </source>
</evidence>
<dbReference type="Gene3D" id="1.10.150.850">
    <property type="entry name" value="Spt6, helix-hairpin-helix domain"/>
    <property type="match status" value="1"/>
</dbReference>
<feature type="compositionally biased region" description="Basic and acidic residues" evidence="11">
    <location>
        <begin position="194"/>
        <end position="210"/>
    </location>
</feature>
<dbReference type="Pfam" id="PF14635">
    <property type="entry name" value="HHH_7"/>
    <property type="match status" value="1"/>
</dbReference>
<dbReference type="InterPro" id="IPR003029">
    <property type="entry name" value="S1_domain"/>
</dbReference>
<dbReference type="SUPFAM" id="SSF53098">
    <property type="entry name" value="Ribonuclease H-like"/>
    <property type="match status" value="1"/>
</dbReference>
<dbReference type="InterPro" id="IPR023319">
    <property type="entry name" value="Tex-like_HTH_dom_sf"/>
</dbReference>
<dbReference type="CDD" id="cd09928">
    <property type="entry name" value="SH2_Cterm_SPT6_like"/>
    <property type="match status" value="1"/>
</dbReference>
<accession>A0A4Y7TQB4</accession>
<dbReference type="Gene3D" id="3.30.505.10">
    <property type="entry name" value="SH2 domain"/>
    <property type="match status" value="2"/>
</dbReference>
<dbReference type="InterPro" id="IPR000980">
    <property type="entry name" value="SH2"/>
</dbReference>
<dbReference type="SUPFAM" id="SSF50249">
    <property type="entry name" value="Nucleic acid-binding proteins"/>
    <property type="match status" value="1"/>
</dbReference>
<dbReference type="Gene3D" id="1.10.3500.10">
    <property type="entry name" value="Tex N-terminal region-like"/>
    <property type="match status" value="1"/>
</dbReference>
<dbReference type="GO" id="GO:0005694">
    <property type="term" value="C:chromosome"/>
    <property type="evidence" value="ECO:0007669"/>
    <property type="project" value="UniProtKB-SubCell"/>
</dbReference>
<dbReference type="Proteomes" id="UP000298030">
    <property type="component" value="Unassembled WGS sequence"/>
</dbReference>
<dbReference type="InterPro" id="IPR042066">
    <property type="entry name" value="Spt6_death-like"/>
</dbReference>
<dbReference type="PROSITE" id="PS50126">
    <property type="entry name" value="S1"/>
    <property type="match status" value="1"/>
</dbReference>
<reference evidence="13 14" key="1">
    <citation type="journal article" date="2019" name="Nat. Ecol. Evol.">
        <title>Megaphylogeny resolves global patterns of mushroom evolution.</title>
        <authorList>
            <person name="Varga T."/>
            <person name="Krizsan K."/>
            <person name="Foldi C."/>
            <person name="Dima B."/>
            <person name="Sanchez-Garcia M."/>
            <person name="Sanchez-Ramirez S."/>
            <person name="Szollosi G.J."/>
            <person name="Szarkandi J.G."/>
            <person name="Papp V."/>
            <person name="Albert L."/>
            <person name="Andreopoulos W."/>
            <person name="Angelini C."/>
            <person name="Antonin V."/>
            <person name="Barry K.W."/>
            <person name="Bougher N.L."/>
            <person name="Buchanan P."/>
            <person name="Buyck B."/>
            <person name="Bense V."/>
            <person name="Catcheside P."/>
            <person name="Chovatia M."/>
            <person name="Cooper J."/>
            <person name="Damon W."/>
            <person name="Desjardin D."/>
            <person name="Finy P."/>
            <person name="Geml J."/>
            <person name="Haridas S."/>
            <person name="Hughes K."/>
            <person name="Justo A."/>
            <person name="Karasinski D."/>
            <person name="Kautmanova I."/>
            <person name="Kiss B."/>
            <person name="Kocsube S."/>
            <person name="Kotiranta H."/>
            <person name="LaButti K.M."/>
            <person name="Lechner B.E."/>
            <person name="Liimatainen K."/>
            <person name="Lipzen A."/>
            <person name="Lukacs Z."/>
            <person name="Mihaltcheva S."/>
            <person name="Morgado L.N."/>
            <person name="Niskanen T."/>
            <person name="Noordeloos M.E."/>
            <person name="Ohm R.A."/>
            <person name="Ortiz-Santana B."/>
            <person name="Ovrebo C."/>
            <person name="Racz N."/>
            <person name="Riley R."/>
            <person name="Savchenko A."/>
            <person name="Shiryaev A."/>
            <person name="Soop K."/>
            <person name="Spirin V."/>
            <person name="Szebenyi C."/>
            <person name="Tomsovsky M."/>
            <person name="Tulloss R.E."/>
            <person name="Uehling J."/>
            <person name="Grigoriev I.V."/>
            <person name="Vagvolgyi C."/>
            <person name="Papp T."/>
            <person name="Martin F.M."/>
            <person name="Miettinen O."/>
            <person name="Hibbett D.S."/>
            <person name="Nagy L.G."/>
        </authorList>
    </citation>
    <scope>NUCLEOTIDE SEQUENCE [LARGE SCALE GENOMIC DNA]</scope>
    <source>
        <strain evidence="13 14">FP101781</strain>
    </source>
</reference>
<dbReference type="Gene3D" id="2.40.50.140">
    <property type="entry name" value="Nucleic acid-binding proteins"/>
    <property type="match status" value="1"/>
</dbReference>
<name>A0A4Y7TQB4_COPMI</name>
<dbReference type="GO" id="GO:0034728">
    <property type="term" value="P:nucleosome organization"/>
    <property type="evidence" value="ECO:0007669"/>
    <property type="project" value="TreeGrafter"/>
</dbReference>
<dbReference type="Pfam" id="PF14639">
    <property type="entry name" value="YqgF"/>
    <property type="match status" value="1"/>
</dbReference>
<evidence type="ECO:0000256" key="5">
    <source>
        <dbReference type="ARBA" id="ARBA00022454"/>
    </source>
</evidence>
<dbReference type="InterPro" id="IPR028088">
    <property type="entry name" value="Spt6_HTH_DNA-bd_dom"/>
</dbReference>
<keyword evidence="7 10" id="KW-0804">Transcription</keyword>
<dbReference type="InterPro" id="IPR035018">
    <property type="entry name" value="Spt6_SH2_C"/>
</dbReference>
<dbReference type="GO" id="GO:0008023">
    <property type="term" value="C:transcription elongation factor complex"/>
    <property type="evidence" value="ECO:0007669"/>
    <property type="project" value="TreeGrafter"/>
</dbReference>
<dbReference type="Pfam" id="PF21710">
    <property type="entry name" value="Spt6_S1"/>
    <property type="match status" value="1"/>
</dbReference>
<feature type="compositionally biased region" description="Acidic residues" evidence="11">
    <location>
        <begin position="39"/>
        <end position="50"/>
    </location>
</feature>
<dbReference type="CDD" id="cd09918">
    <property type="entry name" value="SH2_Nterm_SPT6_like"/>
    <property type="match status" value="1"/>
</dbReference>
<evidence type="ECO:0000313" key="13">
    <source>
        <dbReference type="EMBL" id="TEB36375.1"/>
    </source>
</evidence>
<dbReference type="STRING" id="71717.A0A4Y7TQB4"/>
<proteinExistence type="inferred from homology"/>
<feature type="compositionally biased region" description="Acidic residues" evidence="11">
    <location>
        <begin position="170"/>
        <end position="192"/>
    </location>
</feature>
<evidence type="ECO:0000256" key="8">
    <source>
        <dbReference type="ARBA" id="ARBA00023242"/>
    </source>
</evidence>
<sequence length="1547" mass="176430">MSDVDDIHSRPHGDVRDNRMHDGDDDEGGDVEMGQAIEDSSEEESDDEEEERKIREGFIVDEEDDDDDEEEVKERRKRHKRRKKRHHREEDEQLEDDDLELLEENTGASFRRNRLTRLRRGRESESPPAASSSRRKAVVESSDEDLDNDEGTRRRGGISSLWDDERRGDDEEEGDMDTDSFIEYSDEEEGMGNDDNREERRREKKQDAERRKRARRVRPELAGIDANAWDEIHDVFGDGHDYDWALAGDDDMEYEEEQYKPEMRYQDVFEPSEIRKRMLTEDDDLIRARDIPERMQLANSSLSQSATLLLHAPMTEDDLNGAAMWIIQKLPPRKIALFFAEGGQYFHLSSQLVLAVTFVLRALFLEEYEVPYIWVHKRDYISHFDKETNNRVELLSLPDLWTILQFGYKYRSLLERRKTLQTFYDRLQVEDHYFETDIMSKIDGVEVVADATDWLTMKYKDKKQDTGVDFHFHDDEEPQPDTKKHKTPSRISAYEVAKKSVVAKLAKGFGIEAQQVVQNFITASHLHDVEDPEIGPQAYAEQFQDPDPSKALSPNDLLTRARLILATELGKDPLLRTAMRKKFRDEALISVEPTERGLNKIDDHHPYYNFKYLYRKPIKQILDSSQYLQILTAEAEHLVTVSIFLPPAVRDTFEKGLTDAISSDDFRNVASRDWNMERSRVVSEVLEQHLIPVATKWTREYLREEVEDYLAYKCGEELRRRVDVAPYATRPLGEGEYSSSVLAISWGKGDPHKDAITMVFLDEVGRMREHTKVDNLHDMEPLDEFFDLLKRRRPDVIGISGFSMATMKLVNRVKSLLKGSSSAMSGEDGWSNQQSFDTPVIYVRDDVARIYQHSKRAEVEFPSMPPIAKYCVGLARYLQSPLNEYAALASDITAITFSETDQHLIPSEKLLSAFEKVLVDVTNKVGANINRAVADEYYQHLLPFVCGLGPRKAQAMVKKIVAVGGTLNNREQFIKGNILTTKIFFNASAFLRIPQFHENSNLPPHADDENAPDPLDDTRIHLEDYELARKMATDALEEDEDDYQGQHASVIVGVLLKDREKERKLMELNLDDFAISLYEANQEDKRHTLGMIREELLKPFSEQRRPYRVMDGWDVITMLSGETDKSLNVANILSVSVVRISRAAVNVKLDSGVEGIVSAEYLSDTPGLHPDKIVKKGQTVQAIIIERKFNWEDDNFHIEFSCRPGEMQEGVQDFRQVRKDENWNYTLDEREKDLLERKKRSQNSQTRRVIKHPNFHNFNATQAEAYLEKQQRGDVVIRPSSKGANHLAVTWKVDDGLYQHIDVTEIDGNPNDQTINGELVVDPTHKYADLDELIVNHVQAMARKVEELMAHEKFKHGSEDDLHLFLKNFLAANPAKSMYGFTLNRKRPGHFSLCFLANKKAMVQTWPVRVAPEAYYLFDAAAAGVPELCDAFKIRHAAAASAAPANGGKTPYGAGMGRTPARPLGGATPGHMSVRRPMPVGQTPNPYPHGGPLPPAGYGVPPPPGAYGYQTPAPFPPGQPPMPPTSMPPPRAPPMQGGWGANPGGGW</sequence>
<keyword evidence="14" id="KW-1185">Reference proteome</keyword>
<dbReference type="SMART" id="SM00252">
    <property type="entry name" value="SH2"/>
    <property type="match status" value="1"/>
</dbReference>
<dbReference type="InterPro" id="IPR032706">
    <property type="entry name" value="Spt6_HHH"/>
</dbReference>
<dbReference type="CDD" id="cd00164">
    <property type="entry name" value="S1_like"/>
    <property type="match status" value="1"/>
</dbReference>
<dbReference type="InterPro" id="IPR049540">
    <property type="entry name" value="Spt6-like_S1"/>
</dbReference>
<evidence type="ECO:0000256" key="11">
    <source>
        <dbReference type="SAM" id="MobiDB-lite"/>
    </source>
</evidence>
<keyword evidence="6" id="KW-0727">SH2 domain</keyword>
<evidence type="ECO:0000256" key="10">
    <source>
        <dbReference type="PIRNR" id="PIRNR036947"/>
    </source>
</evidence>
<dbReference type="EMBL" id="QPFP01000006">
    <property type="protein sequence ID" value="TEB36375.1"/>
    <property type="molecule type" value="Genomic_DNA"/>
</dbReference>
<feature type="region of interest" description="Disordered" evidence="11">
    <location>
        <begin position="1"/>
        <end position="216"/>
    </location>
</feature>
<dbReference type="Pfam" id="PF22706">
    <property type="entry name" value="Tex_central_region"/>
    <property type="match status" value="1"/>
</dbReference>
<dbReference type="PANTHER" id="PTHR10145">
    <property type="entry name" value="TRANSCRIPTION ELONGATION FACTOR SPT6"/>
    <property type="match status" value="1"/>
</dbReference>
<feature type="region of interest" description="Disordered" evidence="11">
    <location>
        <begin position="1480"/>
        <end position="1547"/>
    </location>
</feature>